<evidence type="ECO:0000256" key="10">
    <source>
        <dbReference type="ARBA" id="ARBA00023242"/>
    </source>
</evidence>
<keyword evidence="9" id="KW-0234">DNA repair</keyword>
<comment type="cofactor">
    <cofactor evidence="2">
        <name>Mg(2+)</name>
        <dbReference type="ChEBI" id="CHEBI:18420"/>
    </cofactor>
</comment>
<keyword evidence="5" id="KW-0479">Metal-binding</keyword>
<comment type="cofactor">
    <cofactor evidence="1">
        <name>Mn(2+)</name>
        <dbReference type="ChEBI" id="CHEBI:29035"/>
    </cofactor>
</comment>
<reference evidence="11" key="1">
    <citation type="submission" date="2022-11" db="EMBL/GenBank/DDBJ databases">
        <authorList>
            <person name="Scott C."/>
            <person name="Bruce N."/>
        </authorList>
    </citation>
    <scope>NUCLEOTIDE SEQUENCE</scope>
</reference>
<dbReference type="Gene3D" id="3.60.10.10">
    <property type="entry name" value="Endonuclease/exonuclease/phosphatase"/>
    <property type="match status" value="1"/>
</dbReference>
<dbReference type="Proteomes" id="UP000838763">
    <property type="component" value="Unassembled WGS sequence"/>
</dbReference>
<dbReference type="GO" id="GO:0046872">
    <property type="term" value="F:metal ion binding"/>
    <property type="evidence" value="ECO:0007669"/>
    <property type="project" value="UniProtKB-KW"/>
</dbReference>
<dbReference type="AlphaFoldDB" id="A0A9P1HAM0"/>
<organism evidence="11 12">
    <name type="scientific">Parascedosporium putredinis</name>
    <dbReference type="NCBI Taxonomy" id="1442378"/>
    <lineage>
        <taxon>Eukaryota</taxon>
        <taxon>Fungi</taxon>
        <taxon>Dikarya</taxon>
        <taxon>Ascomycota</taxon>
        <taxon>Pezizomycotina</taxon>
        <taxon>Sordariomycetes</taxon>
        <taxon>Hypocreomycetidae</taxon>
        <taxon>Microascales</taxon>
        <taxon>Microascaceae</taxon>
        <taxon>Parascedosporium</taxon>
    </lineage>
</organism>
<evidence type="ECO:0000256" key="3">
    <source>
        <dbReference type="ARBA" id="ARBA00004123"/>
    </source>
</evidence>
<evidence type="ECO:0000313" key="11">
    <source>
        <dbReference type="EMBL" id="CAI4219108.1"/>
    </source>
</evidence>
<dbReference type="GO" id="GO:0004518">
    <property type="term" value="F:nuclease activity"/>
    <property type="evidence" value="ECO:0007669"/>
    <property type="project" value="UniProtKB-KW"/>
</dbReference>
<keyword evidence="12" id="KW-1185">Reference proteome</keyword>
<dbReference type="EMBL" id="CALLCH030000019">
    <property type="protein sequence ID" value="CAI4219108.1"/>
    <property type="molecule type" value="Genomic_DNA"/>
</dbReference>
<evidence type="ECO:0000256" key="7">
    <source>
        <dbReference type="ARBA" id="ARBA00022801"/>
    </source>
</evidence>
<evidence type="ECO:0000256" key="5">
    <source>
        <dbReference type="ARBA" id="ARBA00022723"/>
    </source>
</evidence>
<accession>A0A9P1HAM0</accession>
<name>A0A9P1HAM0_9PEZI</name>
<comment type="subcellular location">
    <subcellularLocation>
        <location evidence="3">Nucleus</location>
    </subcellularLocation>
</comment>
<keyword evidence="10" id="KW-0539">Nucleus</keyword>
<gene>
    <name evidence="11" type="ORF">PPNO1_LOCUS8679</name>
</gene>
<dbReference type="OrthoDB" id="9975959at2759"/>
<proteinExistence type="predicted"/>
<evidence type="ECO:0000256" key="8">
    <source>
        <dbReference type="ARBA" id="ARBA00022842"/>
    </source>
</evidence>
<evidence type="ECO:0000313" key="12">
    <source>
        <dbReference type="Proteomes" id="UP000838763"/>
    </source>
</evidence>
<evidence type="ECO:0000256" key="9">
    <source>
        <dbReference type="ARBA" id="ARBA00023204"/>
    </source>
</evidence>
<dbReference type="SUPFAM" id="SSF56219">
    <property type="entry name" value="DNase I-like"/>
    <property type="match status" value="1"/>
</dbReference>
<evidence type="ECO:0000256" key="1">
    <source>
        <dbReference type="ARBA" id="ARBA00001936"/>
    </source>
</evidence>
<dbReference type="GO" id="GO:0006302">
    <property type="term" value="P:double-strand break repair"/>
    <property type="evidence" value="ECO:0007669"/>
    <property type="project" value="TreeGrafter"/>
</dbReference>
<dbReference type="InterPro" id="IPR036691">
    <property type="entry name" value="Endo/exonu/phosph_ase_sf"/>
</dbReference>
<protein>
    <recommendedName>
        <fullName evidence="13">Endonuclease/exonuclease/phosphatase domain-containing protein</fullName>
    </recommendedName>
</protein>
<sequence length="316" mass="34645">MVQGSPLPVEDPEAPCQARRWHHFDESTCQWARVEPGYSSVQDAPPSRARELALYTWNVDAGAESPRFRIRSIISHILTSSPHQTRGWVLSEGDTATWQNAHFSTVTLLSRSRFGLPQASHPGGATLGPVWRVRYPSRFGRDALCCDVFLPSGSSDPAEPQIRVRLVNVHLDSLAIRPSQRPRQIQTVAAYLQNAGHGLVAGDFNPVLDEDATLVADNGLVDAWLELRSNEPGFTWGIDGKQRFPPGRLDKVATLGLEPVSIEVMEPSVLSYSALALDPGEPLDGAEPVGYDDDFRGGVPWSDHCGLKCVVRVRPS</sequence>
<dbReference type="GO" id="GO:0005737">
    <property type="term" value="C:cytoplasm"/>
    <property type="evidence" value="ECO:0007669"/>
    <property type="project" value="TreeGrafter"/>
</dbReference>
<keyword evidence="4" id="KW-0540">Nuclease</keyword>
<dbReference type="GO" id="GO:0070260">
    <property type="term" value="F:5'-tyrosyl-DNA phosphodiesterase activity"/>
    <property type="evidence" value="ECO:0007669"/>
    <property type="project" value="TreeGrafter"/>
</dbReference>
<evidence type="ECO:0000256" key="6">
    <source>
        <dbReference type="ARBA" id="ARBA00022763"/>
    </source>
</evidence>
<dbReference type="GO" id="GO:0003697">
    <property type="term" value="F:single-stranded DNA binding"/>
    <property type="evidence" value="ECO:0007669"/>
    <property type="project" value="TreeGrafter"/>
</dbReference>
<keyword evidence="7" id="KW-0378">Hydrolase</keyword>
<evidence type="ECO:0000256" key="2">
    <source>
        <dbReference type="ARBA" id="ARBA00001946"/>
    </source>
</evidence>
<evidence type="ECO:0008006" key="13">
    <source>
        <dbReference type="Google" id="ProtNLM"/>
    </source>
</evidence>
<dbReference type="PANTHER" id="PTHR15822">
    <property type="entry name" value="TRAF AND TNF RECEPTOR-ASSOCIATED PROTEIN"/>
    <property type="match status" value="1"/>
</dbReference>
<comment type="caution">
    <text evidence="11">The sequence shown here is derived from an EMBL/GenBank/DDBJ whole genome shotgun (WGS) entry which is preliminary data.</text>
</comment>
<keyword evidence="8" id="KW-0460">Magnesium</keyword>
<dbReference type="InterPro" id="IPR051547">
    <property type="entry name" value="TDP2-like"/>
</dbReference>
<evidence type="ECO:0000256" key="4">
    <source>
        <dbReference type="ARBA" id="ARBA00022722"/>
    </source>
</evidence>
<dbReference type="GO" id="GO:0005634">
    <property type="term" value="C:nucleus"/>
    <property type="evidence" value="ECO:0007669"/>
    <property type="project" value="UniProtKB-SubCell"/>
</dbReference>
<dbReference type="PANTHER" id="PTHR15822:SF4">
    <property type="entry name" value="TYROSYL-DNA PHOSPHODIESTERASE 2"/>
    <property type="match status" value="1"/>
</dbReference>
<keyword evidence="6" id="KW-0227">DNA damage</keyword>